<evidence type="ECO:0000313" key="2">
    <source>
        <dbReference type="EMBL" id="KAK2089573.1"/>
    </source>
</evidence>
<name>A0ABQ9TYX5_SAGOE</name>
<dbReference type="Proteomes" id="UP001266305">
    <property type="component" value="Unassembled WGS sequence"/>
</dbReference>
<keyword evidence="3" id="KW-1185">Reference proteome</keyword>
<gene>
    <name evidence="2" type="ORF">P7K49_032239</name>
</gene>
<organism evidence="2 3">
    <name type="scientific">Saguinus oedipus</name>
    <name type="common">Cotton-top tamarin</name>
    <name type="synonym">Oedipomidas oedipus</name>
    <dbReference type="NCBI Taxonomy" id="9490"/>
    <lineage>
        <taxon>Eukaryota</taxon>
        <taxon>Metazoa</taxon>
        <taxon>Chordata</taxon>
        <taxon>Craniata</taxon>
        <taxon>Vertebrata</taxon>
        <taxon>Euteleostomi</taxon>
        <taxon>Mammalia</taxon>
        <taxon>Eutheria</taxon>
        <taxon>Euarchontoglires</taxon>
        <taxon>Primates</taxon>
        <taxon>Haplorrhini</taxon>
        <taxon>Platyrrhini</taxon>
        <taxon>Cebidae</taxon>
        <taxon>Callitrichinae</taxon>
        <taxon>Saguinus</taxon>
    </lineage>
</organism>
<feature type="compositionally biased region" description="Low complexity" evidence="1">
    <location>
        <begin position="70"/>
        <end position="79"/>
    </location>
</feature>
<feature type="compositionally biased region" description="Low complexity" evidence="1">
    <location>
        <begin position="45"/>
        <end position="62"/>
    </location>
</feature>
<protein>
    <submittedName>
        <fullName evidence="2">Uncharacterized protein</fullName>
    </submittedName>
</protein>
<evidence type="ECO:0000313" key="3">
    <source>
        <dbReference type="Proteomes" id="UP001266305"/>
    </source>
</evidence>
<proteinExistence type="predicted"/>
<sequence length="112" mass="11734">MALSVPGYSPGFQKPPKVVRLRRKRARSHGTAASPPRELPEPAARRAALAAGLPLRPFPAAGDRGGGGPAAARRNPFARLDNRPQVAAEPPDGPARDQPEAPGRVSVLEPGR</sequence>
<reference evidence="2 3" key="1">
    <citation type="submission" date="2023-05" db="EMBL/GenBank/DDBJ databases">
        <title>B98-5 Cell Line De Novo Hybrid Assembly: An Optical Mapping Approach.</title>
        <authorList>
            <person name="Kananen K."/>
            <person name="Auerbach J.A."/>
            <person name="Kautto E."/>
            <person name="Blachly J.S."/>
        </authorList>
    </citation>
    <scope>NUCLEOTIDE SEQUENCE [LARGE SCALE GENOMIC DNA]</scope>
    <source>
        <strain evidence="2">B95-8</strain>
        <tissue evidence="2">Cell line</tissue>
    </source>
</reference>
<feature type="compositionally biased region" description="Basic residues" evidence="1">
    <location>
        <begin position="17"/>
        <end position="28"/>
    </location>
</feature>
<evidence type="ECO:0000256" key="1">
    <source>
        <dbReference type="SAM" id="MobiDB-lite"/>
    </source>
</evidence>
<feature type="region of interest" description="Disordered" evidence="1">
    <location>
        <begin position="1"/>
        <end position="112"/>
    </location>
</feature>
<comment type="caution">
    <text evidence="2">The sequence shown here is derived from an EMBL/GenBank/DDBJ whole genome shotgun (WGS) entry which is preliminary data.</text>
</comment>
<accession>A0ABQ9TYX5</accession>
<dbReference type="EMBL" id="JASSZA010000018">
    <property type="protein sequence ID" value="KAK2089573.1"/>
    <property type="molecule type" value="Genomic_DNA"/>
</dbReference>